<accession>A0A183TR07</accession>
<evidence type="ECO:0000313" key="1">
    <source>
        <dbReference type="WBParaSite" id="SSLN_0001962401-mRNA-1"/>
    </source>
</evidence>
<protein>
    <submittedName>
        <fullName evidence="1">Reverse transcriptase domain-containing protein</fullName>
    </submittedName>
</protein>
<dbReference type="WBParaSite" id="SSLN_0001962401-mRNA-1">
    <property type="protein sequence ID" value="SSLN_0001962401-mRNA-1"/>
    <property type="gene ID" value="SSLN_0001962401"/>
</dbReference>
<dbReference type="InterPro" id="IPR021109">
    <property type="entry name" value="Peptidase_aspartic_dom_sf"/>
</dbReference>
<dbReference type="AlphaFoldDB" id="A0A183TR07"/>
<dbReference type="SUPFAM" id="SSF50630">
    <property type="entry name" value="Acid proteases"/>
    <property type="match status" value="1"/>
</dbReference>
<sequence>LNLLSYYLNARKQRVEIFDGISNTTHVRSGVIQGCVLNLLLFCVFVNDVTDCFQYGRPFVYADDIKVAYRYKPVDRNIVLELLKKEAQAFAQWCHTWRLSLSWHKCSVMVIGDNHQPLLSIVLDLLSIDLAGQEDAWKVQLLLRKLNPAEHERYVNLILLKKQREITFTDMLKMSQIFGEQSSLFNARSQRLQLCKRESDDLITYAGNVDRNLGRFQLGFLTEHQFKCLMIIYGLHSPKDADIQTRLLSQVHQNSTVTLQLNAADRRKFVYILLNGHTVCLQLNIASDITIISERLWQSLGSPTMQQISLSATSVCGDLVWLMRQLQCCVCFRGTTIKVICFVTKSNLNRLGLDWIEQLGLVNMPLRVVRSQVQIPVVLADPTKDILQWLIFGAKIALALFQQTANAVLSSIPGTAGYLNDIIFMGRSPTQLKTECVQYLNACRNMAFT</sequence>
<proteinExistence type="predicted"/>
<reference evidence="1" key="1">
    <citation type="submission" date="2016-06" db="UniProtKB">
        <authorList>
            <consortium name="WormBaseParasite"/>
        </authorList>
    </citation>
    <scope>IDENTIFICATION</scope>
</reference>
<organism evidence="1">
    <name type="scientific">Schistocephalus solidus</name>
    <name type="common">Tapeworm</name>
    <dbReference type="NCBI Taxonomy" id="70667"/>
    <lineage>
        <taxon>Eukaryota</taxon>
        <taxon>Metazoa</taxon>
        <taxon>Spiralia</taxon>
        <taxon>Lophotrochozoa</taxon>
        <taxon>Platyhelminthes</taxon>
        <taxon>Cestoda</taxon>
        <taxon>Eucestoda</taxon>
        <taxon>Diphyllobothriidea</taxon>
        <taxon>Diphyllobothriidae</taxon>
        <taxon>Schistocephalus</taxon>
    </lineage>
</organism>
<name>A0A183TR07_SCHSO</name>